<protein>
    <submittedName>
        <fullName evidence="2">Uncharacterized protein</fullName>
    </submittedName>
</protein>
<name>A0A921UH12_SORBI</name>
<reference evidence="2" key="2">
    <citation type="submission" date="2020-10" db="EMBL/GenBank/DDBJ databases">
        <authorList>
            <person name="Cooper E.A."/>
            <person name="Brenton Z.W."/>
            <person name="Flinn B.S."/>
            <person name="Jenkins J."/>
            <person name="Shu S."/>
            <person name="Flowers D."/>
            <person name="Luo F."/>
            <person name="Wang Y."/>
            <person name="Xia P."/>
            <person name="Barry K."/>
            <person name="Daum C."/>
            <person name="Lipzen A."/>
            <person name="Yoshinaga Y."/>
            <person name="Schmutz J."/>
            <person name="Saski C."/>
            <person name="Vermerris W."/>
            <person name="Kresovich S."/>
        </authorList>
    </citation>
    <scope>NUCLEOTIDE SEQUENCE</scope>
</reference>
<dbReference type="AlphaFoldDB" id="A0A921UH12"/>
<feature type="compositionally biased region" description="Basic and acidic residues" evidence="1">
    <location>
        <begin position="1"/>
        <end position="11"/>
    </location>
</feature>
<reference evidence="2" key="1">
    <citation type="journal article" date="2019" name="BMC Genomics">
        <title>A new reference genome for Sorghum bicolor reveals high levels of sequence similarity between sweet and grain genotypes: implications for the genetics of sugar metabolism.</title>
        <authorList>
            <person name="Cooper E.A."/>
            <person name="Brenton Z.W."/>
            <person name="Flinn B.S."/>
            <person name="Jenkins J."/>
            <person name="Shu S."/>
            <person name="Flowers D."/>
            <person name="Luo F."/>
            <person name="Wang Y."/>
            <person name="Xia P."/>
            <person name="Barry K."/>
            <person name="Daum C."/>
            <person name="Lipzen A."/>
            <person name="Yoshinaga Y."/>
            <person name="Schmutz J."/>
            <person name="Saski C."/>
            <person name="Vermerris W."/>
            <person name="Kresovich S."/>
        </authorList>
    </citation>
    <scope>NUCLEOTIDE SEQUENCE</scope>
</reference>
<proteinExistence type="predicted"/>
<evidence type="ECO:0000313" key="3">
    <source>
        <dbReference type="Proteomes" id="UP000807115"/>
    </source>
</evidence>
<dbReference type="EMBL" id="CM027683">
    <property type="protein sequence ID" value="KAG0531219.1"/>
    <property type="molecule type" value="Genomic_DNA"/>
</dbReference>
<organism evidence="2 3">
    <name type="scientific">Sorghum bicolor</name>
    <name type="common">Sorghum</name>
    <name type="synonym">Sorghum vulgare</name>
    <dbReference type="NCBI Taxonomy" id="4558"/>
    <lineage>
        <taxon>Eukaryota</taxon>
        <taxon>Viridiplantae</taxon>
        <taxon>Streptophyta</taxon>
        <taxon>Embryophyta</taxon>
        <taxon>Tracheophyta</taxon>
        <taxon>Spermatophyta</taxon>
        <taxon>Magnoliopsida</taxon>
        <taxon>Liliopsida</taxon>
        <taxon>Poales</taxon>
        <taxon>Poaceae</taxon>
        <taxon>PACMAD clade</taxon>
        <taxon>Panicoideae</taxon>
        <taxon>Andropogonodae</taxon>
        <taxon>Andropogoneae</taxon>
        <taxon>Sorghinae</taxon>
        <taxon>Sorghum</taxon>
    </lineage>
</organism>
<sequence length="80" mass="8929">MQGQAEHEQEHQQLACSHHPDPDREACLPATPPPPALVYSAAECAICLARRSSSRTAFCQRRRQQCASSILHDPCMFMHS</sequence>
<gene>
    <name evidence="2" type="ORF">BDA96_04G005200</name>
</gene>
<dbReference type="Proteomes" id="UP000807115">
    <property type="component" value="Chromosome 4"/>
</dbReference>
<feature type="region of interest" description="Disordered" evidence="1">
    <location>
        <begin position="1"/>
        <end position="30"/>
    </location>
</feature>
<comment type="caution">
    <text evidence="2">The sequence shown here is derived from an EMBL/GenBank/DDBJ whole genome shotgun (WGS) entry which is preliminary data.</text>
</comment>
<accession>A0A921UH12</accession>
<evidence type="ECO:0000256" key="1">
    <source>
        <dbReference type="SAM" id="MobiDB-lite"/>
    </source>
</evidence>
<evidence type="ECO:0000313" key="2">
    <source>
        <dbReference type="EMBL" id="KAG0531219.1"/>
    </source>
</evidence>